<dbReference type="Proteomes" id="UP000076077">
    <property type="component" value="Chromosome"/>
</dbReference>
<dbReference type="Pfam" id="PF00571">
    <property type="entry name" value="CBS"/>
    <property type="match status" value="2"/>
</dbReference>
<evidence type="ECO:0000256" key="2">
    <source>
        <dbReference type="PROSITE-ProRule" id="PRU00703"/>
    </source>
</evidence>
<keyword evidence="1" id="KW-0677">Repeat</keyword>
<dbReference type="PANTHER" id="PTHR48108:SF34">
    <property type="entry name" value="CBS DOMAIN-CONTAINING PROTEIN YHCV"/>
    <property type="match status" value="1"/>
</dbReference>
<dbReference type="PROSITE" id="PS51371">
    <property type="entry name" value="CBS"/>
    <property type="match status" value="2"/>
</dbReference>
<evidence type="ECO:0000313" key="6">
    <source>
        <dbReference type="Proteomes" id="UP000076077"/>
    </source>
</evidence>
<dbReference type="PANTHER" id="PTHR48108">
    <property type="entry name" value="CBS DOMAIN-CONTAINING PROTEIN CBSX2, CHLOROPLASTIC"/>
    <property type="match status" value="1"/>
</dbReference>
<protein>
    <submittedName>
        <fullName evidence="5">CBS domain-containing protein</fullName>
    </submittedName>
</protein>
<reference evidence="4" key="2">
    <citation type="submission" date="2016-03" db="EMBL/GenBank/DDBJ databases">
        <authorList>
            <person name="Ploux O."/>
        </authorList>
    </citation>
    <scope>NUCLEOTIDE SEQUENCE [LARGE SCALE GENOMIC DNA]</scope>
    <source>
        <strain evidence="4">DAU221</strain>
    </source>
</reference>
<keyword evidence="6" id="KW-1185">Reference proteome</keyword>
<name>A0A143HPE0_MICTH</name>
<evidence type="ECO:0000313" key="4">
    <source>
        <dbReference type="EMBL" id="AMX03558.1"/>
    </source>
</evidence>
<dbReference type="OrthoDB" id="5295117at2"/>
<accession>A0A143HPE0</accession>
<feature type="domain" description="CBS" evidence="3">
    <location>
        <begin position="38"/>
        <end position="95"/>
    </location>
</feature>
<dbReference type="SUPFAM" id="SSF54631">
    <property type="entry name" value="CBS-domain pair"/>
    <property type="match status" value="1"/>
</dbReference>
<keyword evidence="2" id="KW-0129">CBS domain</keyword>
<dbReference type="GeneID" id="76609168"/>
<dbReference type="STRING" id="252514.A3224_14105"/>
<proteinExistence type="predicted"/>
<feature type="domain" description="CBS" evidence="3">
    <location>
        <begin position="108"/>
        <end position="171"/>
    </location>
</feature>
<dbReference type="InterPro" id="IPR000644">
    <property type="entry name" value="CBS_dom"/>
</dbReference>
<organism evidence="4 6">
    <name type="scientific">Microbulbifer thermotolerans</name>
    <dbReference type="NCBI Taxonomy" id="252514"/>
    <lineage>
        <taxon>Bacteria</taxon>
        <taxon>Pseudomonadati</taxon>
        <taxon>Pseudomonadota</taxon>
        <taxon>Gammaproteobacteria</taxon>
        <taxon>Cellvibrionales</taxon>
        <taxon>Microbulbiferaceae</taxon>
        <taxon>Microbulbifer</taxon>
    </lineage>
</organism>
<sequence>MKKLNVSQLQDRDRLVFPEEFTELTLDSPALCFVTDFKSHHPALVTPSVSAMQAAQMMDAGRLNALLVLDRDGAFAGLLTAEDLSYQKVMQWVAAGVPRHELTVGDFMRPRSELKILSYPQVEKSSIRDVLETMRQHGQRHCLLVDQHNHHVRGLISVAEVGRRLQVEIDIDRVPTFAEIQRAVARAH</sequence>
<dbReference type="InterPro" id="IPR051462">
    <property type="entry name" value="CBS_domain-containing"/>
</dbReference>
<dbReference type="RefSeq" id="WP_067155959.1">
    <property type="nucleotide sequence ID" value="NZ_CP014864.1"/>
</dbReference>
<evidence type="ECO:0000313" key="5">
    <source>
        <dbReference type="EMBL" id="MCX2801163.1"/>
    </source>
</evidence>
<evidence type="ECO:0000259" key="3">
    <source>
        <dbReference type="PROSITE" id="PS51371"/>
    </source>
</evidence>
<dbReference type="AlphaFoldDB" id="A0A143HPE0"/>
<dbReference type="EMBL" id="JAPHQB010000006">
    <property type="protein sequence ID" value="MCX2801163.1"/>
    <property type="molecule type" value="Genomic_DNA"/>
</dbReference>
<dbReference type="Proteomes" id="UP001209730">
    <property type="component" value="Unassembled WGS sequence"/>
</dbReference>
<reference evidence="6" key="1">
    <citation type="submission" date="2016-03" db="EMBL/GenBank/DDBJ databases">
        <authorList>
            <person name="Lee Y.-S."/>
            <person name="Choi Y.-L."/>
        </authorList>
    </citation>
    <scope>NUCLEOTIDE SEQUENCE [LARGE SCALE GENOMIC DNA]</scope>
    <source>
        <strain evidence="6">DAU221</strain>
    </source>
</reference>
<dbReference type="Gene3D" id="3.10.580.10">
    <property type="entry name" value="CBS-domain"/>
    <property type="match status" value="1"/>
</dbReference>
<reference evidence="5" key="3">
    <citation type="submission" date="2022-11" db="EMBL/GenBank/DDBJ databases">
        <title>Chitin-degrading and fungicidal potential of chitinolytic bacterial strains from marine environment of the Pacific Ocean regions.</title>
        <authorList>
            <person name="Pentekhina I."/>
            <person name="Nedashkovskaya O."/>
            <person name="Seitkalieva A."/>
            <person name="Podvolotskaya A."/>
            <person name="Tekutyeva L."/>
            <person name="Balabanova L."/>
        </authorList>
    </citation>
    <scope>NUCLEOTIDE SEQUENCE</scope>
    <source>
        <strain evidence="5">KMM 6838</strain>
    </source>
</reference>
<gene>
    <name evidence="4" type="ORF">A3224_14105</name>
    <name evidence="5" type="ORF">OQJ68_05100</name>
</gene>
<dbReference type="EMBL" id="CP014864">
    <property type="protein sequence ID" value="AMX03558.1"/>
    <property type="molecule type" value="Genomic_DNA"/>
</dbReference>
<dbReference type="InterPro" id="IPR046342">
    <property type="entry name" value="CBS_dom_sf"/>
</dbReference>
<dbReference type="KEGG" id="mthd:A3224_14105"/>
<dbReference type="SMART" id="SM00116">
    <property type="entry name" value="CBS"/>
    <property type="match status" value="2"/>
</dbReference>
<evidence type="ECO:0000256" key="1">
    <source>
        <dbReference type="ARBA" id="ARBA00022737"/>
    </source>
</evidence>